<dbReference type="InterPro" id="IPR000977">
    <property type="entry name" value="DNA_ligase_ATP-dep"/>
</dbReference>
<dbReference type="Pfam" id="PF04679">
    <property type="entry name" value="DNA_ligase_A_C"/>
    <property type="match status" value="1"/>
</dbReference>
<dbReference type="PROSITE" id="PS50160">
    <property type="entry name" value="DNA_LIGASE_A3"/>
    <property type="match status" value="1"/>
</dbReference>
<dbReference type="Pfam" id="PF04675">
    <property type="entry name" value="DNA_ligase_A_N"/>
    <property type="match status" value="1"/>
</dbReference>
<accession>A0A8E2EKX9</accession>
<dbReference type="EMBL" id="KV744815">
    <property type="protein sequence ID" value="OCK85688.1"/>
    <property type="molecule type" value="Genomic_DNA"/>
</dbReference>
<comment type="similarity">
    <text evidence="3 17">Belongs to the ATP-dependent DNA ligase family.</text>
</comment>
<name>A0A8E2EKX9_9PEZI</name>
<dbReference type="CDD" id="cd17722">
    <property type="entry name" value="BRCT_DNA_ligase_IV_rpt1"/>
    <property type="match status" value="1"/>
</dbReference>
<dbReference type="NCBIfam" id="TIGR00574">
    <property type="entry name" value="dnl1"/>
    <property type="match status" value="1"/>
</dbReference>
<dbReference type="FunFam" id="1.10.3260.10:FF:000008">
    <property type="entry name" value="DNA ligase 4"/>
    <property type="match status" value="1"/>
</dbReference>
<dbReference type="GO" id="GO:0006297">
    <property type="term" value="P:nucleotide-excision repair, DNA gap filling"/>
    <property type="evidence" value="ECO:0007669"/>
    <property type="project" value="TreeGrafter"/>
</dbReference>
<dbReference type="Gene3D" id="2.40.50.140">
    <property type="entry name" value="Nucleic acid-binding proteins"/>
    <property type="match status" value="1"/>
</dbReference>
<evidence type="ECO:0000256" key="11">
    <source>
        <dbReference type="ARBA" id="ARBA00023172"/>
    </source>
</evidence>
<dbReference type="Gene3D" id="1.10.3260.10">
    <property type="entry name" value="DNA ligase, ATP-dependent, N-terminal domain"/>
    <property type="match status" value="1"/>
</dbReference>
<evidence type="ECO:0000256" key="1">
    <source>
        <dbReference type="ARBA" id="ARBA00001946"/>
    </source>
</evidence>
<dbReference type="InterPro" id="IPR036599">
    <property type="entry name" value="DNA_ligase_N_sf"/>
</dbReference>
<comment type="cofactor">
    <cofactor evidence="1">
        <name>Mg(2+)</name>
        <dbReference type="ChEBI" id="CHEBI:18420"/>
    </cofactor>
</comment>
<evidence type="ECO:0000256" key="16">
    <source>
        <dbReference type="RuleBase" id="RU000617"/>
    </source>
</evidence>
<feature type="domain" description="BRCT" evidence="20">
    <location>
        <begin position="899"/>
        <end position="1007"/>
    </location>
</feature>
<comment type="subcellular location">
    <subcellularLocation>
        <location evidence="2">Nucleus</location>
    </subcellularLocation>
</comment>
<dbReference type="InterPro" id="IPR021536">
    <property type="entry name" value="DNA_ligase_IV_dom"/>
</dbReference>
<evidence type="ECO:0000256" key="10">
    <source>
        <dbReference type="ARBA" id="ARBA00022842"/>
    </source>
</evidence>
<comment type="function">
    <text evidence="15">DNA ligase involved in DNA non-homologous end joining (NHEJ); required for double-strand break (DSB) repair.</text>
</comment>
<evidence type="ECO:0000256" key="4">
    <source>
        <dbReference type="ARBA" id="ARBA00022598"/>
    </source>
</evidence>
<keyword evidence="11 16" id="KW-0233">DNA recombination</keyword>
<comment type="catalytic activity">
    <reaction evidence="14 16">
        <text>ATP + (deoxyribonucleotide)n-3'-hydroxyl + 5'-phospho-(deoxyribonucleotide)m = (deoxyribonucleotide)n+m + AMP + diphosphate.</text>
        <dbReference type="EC" id="6.5.1.1"/>
    </reaction>
</comment>
<organism evidence="21 22">
    <name type="scientific">Lepidopterella palustris CBS 459.81</name>
    <dbReference type="NCBI Taxonomy" id="1314670"/>
    <lineage>
        <taxon>Eukaryota</taxon>
        <taxon>Fungi</taxon>
        <taxon>Dikarya</taxon>
        <taxon>Ascomycota</taxon>
        <taxon>Pezizomycotina</taxon>
        <taxon>Dothideomycetes</taxon>
        <taxon>Pleosporomycetidae</taxon>
        <taxon>Mytilinidiales</taxon>
        <taxon>Argynnaceae</taxon>
        <taxon>Lepidopterella</taxon>
    </lineage>
</organism>
<dbReference type="InterPro" id="IPR044125">
    <property type="entry name" value="Adenylation_DNA_ligase_IV"/>
</dbReference>
<evidence type="ECO:0000256" key="15">
    <source>
        <dbReference type="ARBA" id="ARBA00043870"/>
    </source>
</evidence>
<evidence type="ECO:0000259" key="20">
    <source>
        <dbReference type="PROSITE" id="PS50172"/>
    </source>
</evidence>
<dbReference type="SMART" id="SM00292">
    <property type="entry name" value="BRCT"/>
    <property type="match status" value="2"/>
</dbReference>
<keyword evidence="8 16" id="KW-0227">DNA damage</keyword>
<evidence type="ECO:0000256" key="5">
    <source>
        <dbReference type="ARBA" id="ARBA00022723"/>
    </source>
</evidence>
<dbReference type="SUPFAM" id="SSF52113">
    <property type="entry name" value="BRCT domain"/>
    <property type="match status" value="2"/>
</dbReference>
<evidence type="ECO:0000256" key="3">
    <source>
        <dbReference type="ARBA" id="ARBA00007572"/>
    </source>
</evidence>
<evidence type="ECO:0000256" key="7">
    <source>
        <dbReference type="ARBA" id="ARBA00022741"/>
    </source>
</evidence>
<evidence type="ECO:0000256" key="17">
    <source>
        <dbReference type="RuleBase" id="RU004196"/>
    </source>
</evidence>
<dbReference type="InterPro" id="IPR012310">
    <property type="entry name" value="DNA_ligase_ATP-dep_cent"/>
</dbReference>
<evidence type="ECO:0000256" key="14">
    <source>
        <dbReference type="ARBA" id="ARBA00034003"/>
    </source>
</evidence>
<dbReference type="Pfam" id="PF01068">
    <property type="entry name" value="DNA_ligase_A_M"/>
    <property type="match status" value="1"/>
</dbReference>
<evidence type="ECO:0000256" key="12">
    <source>
        <dbReference type="ARBA" id="ARBA00023204"/>
    </source>
</evidence>
<evidence type="ECO:0000256" key="13">
    <source>
        <dbReference type="ARBA" id="ARBA00023242"/>
    </source>
</evidence>
<dbReference type="InterPro" id="IPR012309">
    <property type="entry name" value="DNA_ligase_ATP-dep_C"/>
</dbReference>
<dbReference type="InterPro" id="IPR036420">
    <property type="entry name" value="BRCT_dom_sf"/>
</dbReference>
<dbReference type="PANTHER" id="PTHR45997:SF1">
    <property type="entry name" value="DNA LIGASE 4"/>
    <property type="match status" value="1"/>
</dbReference>
<dbReference type="SUPFAM" id="SSF56091">
    <property type="entry name" value="DNA ligase/mRNA capping enzyme, catalytic domain"/>
    <property type="match status" value="1"/>
</dbReference>
<dbReference type="EC" id="6.5.1.1" evidence="16"/>
<dbReference type="GO" id="GO:0006303">
    <property type="term" value="P:double-strand break repair via nonhomologous end joining"/>
    <property type="evidence" value="ECO:0007669"/>
    <property type="project" value="TreeGrafter"/>
</dbReference>
<dbReference type="Pfam" id="PF11411">
    <property type="entry name" value="DNA_ligase_IV"/>
    <property type="match status" value="1"/>
</dbReference>
<evidence type="ECO:0000256" key="18">
    <source>
        <dbReference type="SAM" id="MobiDB-lite"/>
    </source>
</evidence>
<dbReference type="Gene3D" id="3.30.470.30">
    <property type="entry name" value="DNA ligase/mRNA capping enzyme"/>
    <property type="match status" value="1"/>
</dbReference>
<dbReference type="InterPro" id="IPR001357">
    <property type="entry name" value="BRCT_dom"/>
</dbReference>
<feature type="domain" description="BRCT" evidence="20">
    <location>
        <begin position="728"/>
        <end position="810"/>
    </location>
</feature>
<dbReference type="SUPFAM" id="SSF50249">
    <property type="entry name" value="Nucleic acid-binding proteins"/>
    <property type="match status" value="1"/>
</dbReference>
<dbReference type="CDD" id="cd07968">
    <property type="entry name" value="OBF_DNA_ligase_IV"/>
    <property type="match status" value="1"/>
</dbReference>
<dbReference type="InterPro" id="IPR029710">
    <property type="entry name" value="LIG4"/>
</dbReference>
<dbReference type="CDD" id="cd07903">
    <property type="entry name" value="Adenylation_DNA_ligase_IV"/>
    <property type="match status" value="1"/>
</dbReference>
<dbReference type="FunFam" id="2.40.50.140:FF:000234">
    <property type="entry name" value="DNA ligase"/>
    <property type="match status" value="1"/>
</dbReference>
<evidence type="ECO:0000313" key="22">
    <source>
        <dbReference type="Proteomes" id="UP000250266"/>
    </source>
</evidence>
<evidence type="ECO:0000256" key="9">
    <source>
        <dbReference type="ARBA" id="ARBA00022840"/>
    </source>
</evidence>
<dbReference type="GO" id="GO:0003677">
    <property type="term" value="F:DNA binding"/>
    <property type="evidence" value="ECO:0007669"/>
    <property type="project" value="InterPro"/>
</dbReference>
<reference evidence="21 22" key="1">
    <citation type="journal article" date="2016" name="Nat. Commun.">
        <title>Ectomycorrhizal ecology is imprinted in the genome of the dominant symbiotic fungus Cenococcum geophilum.</title>
        <authorList>
            <consortium name="DOE Joint Genome Institute"/>
            <person name="Peter M."/>
            <person name="Kohler A."/>
            <person name="Ohm R.A."/>
            <person name="Kuo A."/>
            <person name="Krutzmann J."/>
            <person name="Morin E."/>
            <person name="Arend M."/>
            <person name="Barry K.W."/>
            <person name="Binder M."/>
            <person name="Choi C."/>
            <person name="Clum A."/>
            <person name="Copeland A."/>
            <person name="Grisel N."/>
            <person name="Haridas S."/>
            <person name="Kipfer T."/>
            <person name="LaButti K."/>
            <person name="Lindquist E."/>
            <person name="Lipzen A."/>
            <person name="Maire R."/>
            <person name="Meier B."/>
            <person name="Mihaltcheva S."/>
            <person name="Molinier V."/>
            <person name="Murat C."/>
            <person name="Poggeler S."/>
            <person name="Quandt C.A."/>
            <person name="Sperisen C."/>
            <person name="Tritt A."/>
            <person name="Tisserant E."/>
            <person name="Crous P.W."/>
            <person name="Henrissat B."/>
            <person name="Nehls U."/>
            <person name="Egli S."/>
            <person name="Spatafora J.W."/>
            <person name="Grigoriev I.V."/>
            <person name="Martin F.M."/>
        </authorList>
    </citation>
    <scope>NUCLEOTIDE SEQUENCE [LARGE SCALE GENOMIC DNA]</scope>
    <source>
        <strain evidence="21 22">CBS 459.81</strain>
    </source>
</reference>
<dbReference type="InterPro" id="IPR016059">
    <property type="entry name" value="DNA_ligase_ATP-dep_CS"/>
</dbReference>
<protein>
    <recommendedName>
        <fullName evidence="16">DNA ligase</fullName>
        <ecNumber evidence="16">6.5.1.1</ecNumber>
    </recommendedName>
</protein>
<dbReference type="OrthoDB" id="151490at2759"/>
<dbReference type="FunFam" id="3.30.470.30:FF:000013">
    <property type="entry name" value="DNA ligase"/>
    <property type="match status" value="1"/>
</dbReference>
<dbReference type="InterPro" id="IPR012308">
    <property type="entry name" value="DNA_ligase_ATP-dep_N"/>
</dbReference>
<dbReference type="GO" id="GO:0071897">
    <property type="term" value="P:DNA biosynthetic process"/>
    <property type="evidence" value="ECO:0007669"/>
    <property type="project" value="InterPro"/>
</dbReference>
<evidence type="ECO:0000256" key="2">
    <source>
        <dbReference type="ARBA" id="ARBA00004123"/>
    </source>
</evidence>
<evidence type="ECO:0000256" key="6">
    <source>
        <dbReference type="ARBA" id="ARBA00022737"/>
    </source>
</evidence>
<feature type="region of interest" description="Disordered" evidence="18">
    <location>
        <begin position="1"/>
        <end position="20"/>
    </location>
</feature>
<keyword evidence="9 16" id="KW-0067">ATP-binding</keyword>
<keyword evidence="5" id="KW-0479">Metal-binding</keyword>
<dbReference type="GO" id="GO:0032807">
    <property type="term" value="C:DNA ligase IV complex"/>
    <property type="evidence" value="ECO:0007669"/>
    <property type="project" value="TreeGrafter"/>
</dbReference>
<dbReference type="Proteomes" id="UP000250266">
    <property type="component" value="Unassembled WGS sequence"/>
</dbReference>
<evidence type="ECO:0000256" key="8">
    <source>
        <dbReference type="ARBA" id="ARBA00022763"/>
    </source>
</evidence>
<dbReference type="Gene3D" id="3.40.50.10190">
    <property type="entry name" value="BRCT domain"/>
    <property type="match status" value="2"/>
</dbReference>
<dbReference type="AlphaFoldDB" id="A0A8E2EKX9"/>
<keyword evidence="6" id="KW-0677">Repeat</keyword>
<dbReference type="GO" id="GO:0006310">
    <property type="term" value="P:DNA recombination"/>
    <property type="evidence" value="ECO:0007669"/>
    <property type="project" value="UniProtKB-KW"/>
</dbReference>
<keyword evidence="13" id="KW-0539">Nucleus</keyword>
<dbReference type="GO" id="GO:0003910">
    <property type="term" value="F:DNA ligase (ATP) activity"/>
    <property type="evidence" value="ECO:0007669"/>
    <property type="project" value="UniProtKB-EC"/>
</dbReference>
<keyword evidence="12 16" id="KW-0234">DNA repair</keyword>
<evidence type="ECO:0000313" key="21">
    <source>
        <dbReference type="EMBL" id="OCK85688.1"/>
    </source>
</evidence>
<sequence length="1008" mass="115405">MEKDTEMTDPDALDEQQRQYGHGLVSEEEIDAKYPNRPKNHHKTLPFHALFLTLFNPLNENRKYLGGPAAGRRRLGPHGQTSLTPHEARRNIIERFIARWRQEVGNDIYPAFRLIVPEKDRDRAMYGLKEKAIAKLLVRVLKIDKNSEDAQNMLNWKLPSQNRVGAGSAGDFAGRCFDVISKRPMRTAVGDMSIAEVNEQLDKLSLASKEEDQLPIMQRFYQRMNAEEMMWLIRIILRQMKVGATEKTFFDIWHPDAETLFNVSSNLRRVCWELSDSSVRLGGEDTGISLMQCFQPQLAAFQMHSFAKIVSRMKPEGDDNVFWIEEKLDGERMQLHMMEDPSLPGGKRFGFWSRNAKEYTYLYGSSFDDNEECALTRFIKDAFNPSVKNIVLDGEMITWDMEMDRIVGFGTLKTAALSEQKNRFSDSTGQRPLYRVFDCLYLNGKPLTKFTLRDRRNALNHSVNTVHRRLEIHPYAEATDASEIEPHLRQVVAEASEGLVIKNPRSAYRLNERNDDWVKVKPEYMTEFGEALDCVVIGGYYGSGHRGGGLSSFLCGLRVDHEQIRRGANPQKCYSFFKVGGGFTKTDYDTIKHRTEGKWITWDKKNPPTEFIELGGHAENRQLERPDCWIKPEDSVVLSVKAASASATDQFRMNITLRFPRFKQLRTDKNWKSALSINEFLQLKNNAEKEQREKEFEIDVSKRKKAKITKKQMTVAGNEVLKTPYGGPETKIFEGLTFFILTGCEKPVKNTKAELEQMVKAQGGKIVQRESTLETLIIIADRPLVKVASLQRKGDYNLIRPIWLFDCINQADTDIGRSNLLLPYEPNRHMFFLKADAEFQVEGNVDEYGDSYTRDVTVEELKDIFKDMPSKFESSFSSAHLLDQAEHHDLEIRVLPGFMFHGLTIYLDKASLDTDQTATNGRPVKSVSSNLALSLAGNTIRIGAGKISKDLTDMSITHVIIGEDRSRLRSIREIISGRARLPRIVAVDWVEESWKEKTLLDEERFVSL</sequence>
<dbReference type="GO" id="GO:0005524">
    <property type="term" value="F:ATP binding"/>
    <property type="evidence" value="ECO:0007669"/>
    <property type="project" value="UniProtKB-KW"/>
</dbReference>
<keyword evidence="22" id="KW-1185">Reference proteome</keyword>
<gene>
    <name evidence="21" type="ORF">K432DRAFT_342755</name>
</gene>
<dbReference type="PROSITE" id="PS50172">
    <property type="entry name" value="BRCT"/>
    <property type="match status" value="2"/>
</dbReference>
<keyword evidence="10" id="KW-0460">Magnesium</keyword>
<proteinExistence type="inferred from homology"/>
<dbReference type="GO" id="GO:0046872">
    <property type="term" value="F:metal ion binding"/>
    <property type="evidence" value="ECO:0007669"/>
    <property type="project" value="UniProtKB-KW"/>
</dbReference>
<dbReference type="InterPro" id="IPR012340">
    <property type="entry name" value="NA-bd_OB-fold"/>
</dbReference>
<dbReference type="Pfam" id="PF16589">
    <property type="entry name" value="BRCT_2"/>
    <property type="match status" value="1"/>
</dbReference>
<feature type="domain" description="ATP-dependent DNA ligase family profile" evidence="19">
    <location>
        <begin position="436"/>
        <end position="559"/>
    </location>
</feature>
<dbReference type="PANTHER" id="PTHR45997">
    <property type="entry name" value="DNA LIGASE 4"/>
    <property type="match status" value="1"/>
</dbReference>
<keyword evidence="4 16" id="KW-0436">Ligase</keyword>
<evidence type="ECO:0000259" key="19">
    <source>
        <dbReference type="PROSITE" id="PS50160"/>
    </source>
</evidence>
<keyword evidence="7 16" id="KW-0547">Nucleotide-binding</keyword>
<dbReference type="PROSITE" id="PS00697">
    <property type="entry name" value="DNA_LIGASE_A1"/>
    <property type="match status" value="1"/>
</dbReference>